<accession>A0A0D7AS78</accession>
<dbReference type="PANTHER" id="PTHR32332">
    <property type="entry name" value="2-NITROPROPANE DIOXYGENASE"/>
    <property type="match status" value="1"/>
</dbReference>
<sequence>MPSTISTRLTKLLGVEHPIVLAPMAFAANPALASAVTSAGAFGFIGAGLDDPNQLDAHLINVRKTLSIPEKDILPIGVGLITWFLEKEDERLAVILRHRVRALWFAFGQGAKVGTAVHVQRVRRDAPGTLIFVMVGSVEEAIEVAAEGVDVIVVQGGEAGGHGAAAAIPLSTLLLAVLAALPKDGPVIIAAGGIMTGAQVASVLALGAEGAVLGTRFILTPESGYSQEKKAIVANARVGSTVRGLAFDEMFGLTWPGTYNGRAIRNKIVSDAEEGLTLAERKTRMEEDTGFEREIVWAGAGAGLVSRIIPPKAIVEELVSDAIANLNEVAYSSA</sequence>
<dbReference type="STRING" id="1314674.A0A0D7AS78"/>
<dbReference type="Pfam" id="PF03060">
    <property type="entry name" value="NMO"/>
    <property type="match status" value="2"/>
</dbReference>
<dbReference type="SUPFAM" id="SSF51412">
    <property type="entry name" value="Inosine monophosphate dehydrogenase (IMPDH)"/>
    <property type="match status" value="1"/>
</dbReference>
<dbReference type="OrthoDB" id="2349068at2759"/>
<dbReference type="Gene3D" id="3.20.20.70">
    <property type="entry name" value="Aldolase class I"/>
    <property type="match status" value="1"/>
</dbReference>
<evidence type="ECO:0000256" key="1">
    <source>
        <dbReference type="ARBA" id="ARBA00022630"/>
    </source>
</evidence>
<keyword evidence="1" id="KW-0285">Flavoprotein</keyword>
<keyword evidence="2" id="KW-0288">FMN</keyword>
<protein>
    <submittedName>
        <fullName evidence="4">Inosine monophosphate dehydrogenase</fullName>
    </submittedName>
</protein>
<dbReference type="InterPro" id="IPR013785">
    <property type="entry name" value="Aldolase_TIM"/>
</dbReference>
<gene>
    <name evidence="4" type="ORF">CYLTODRAFT_495369</name>
</gene>
<evidence type="ECO:0000256" key="3">
    <source>
        <dbReference type="ARBA" id="ARBA00023002"/>
    </source>
</evidence>
<dbReference type="GO" id="GO:0018580">
    <property type="term" value="F:nitronate monooxygenase activity"/>
    <property type="evidence" value="ECO:0007669"/>
    <property type="project" value="InterPro"/>
</dbReference>
<reference evidence="4 5" key="1">
    <citation type="journal article" date="2015" name="Fungal Genet. Biol.">
        <title>Evolution of novel wood decay mechanisms in Agaricales revealed by the genome sequences of Fistulina hepatica and Cylindrobasidium torrendii.</title>
        <authorList>
            <person name="Floudas D."/>
            <person name="Held B.W."/>
            <person name="Riley R."/>
            <person name="Nagy L.G."/>
            <person name="Koehler G."/>
            <person name="Ransdell A.S."/>
            <person name="Younus H."/>
            <person name="Chow J."/>
            <person name="Chiniquy J."/>
            <person name="Lipzen A."/>
            <person name="Tritt A."/>
            <person name="Sun H."/>
            <person name="Haridas S."/>
            <person name="LaButti K."/>
            <person name="Ohm R.A."/>
            <person name="Kues U."/>
            <person name="Blanchette R.A."/>
            <person name="Grigoriev I.V."/>
            <person name="Minto R.E."/>
            <person name="Hibbett D.S."/>
        </authorList>
    </citation>
    <scope>NUCLEOTIDE SEQUENCE [LARGE SCALE GENOMIC DNA]</scope>
    <source>
        <strain evidence="4 5">FP15055 ss-10</strain>
    </source>
</reference>
<dbReference type="AlphaFoldDB" id="A0A0D7AS78"/>
<evidence type="ECO:0000256" key="2">
    <source>
        <dbReference type="ARBA" id="ARBA00022643"/>
    </source>
</evidence>
<organism evidence="4 5">
    <name type="scientific">Cylindrobasidium torrendii FP15055 ss-10</name>
    <dbReference type="NCBI Taxonomy" id="1314674"/>
    <lineage>
        <taxon>Eukaryota</taxon>
        <taxon>Fungi</taxon>
        <taxon>Dikarya</taxon>
        <taxon>Basidiomycota</taxon>
        <taxon>Agaricomycotina</taxon>
        <taxon>Agaricomycetes</taxon>
        <taxon>Agaricomycetidae</taxon>
        <taxon>Agaricales</taxon>
        <taxon>Marasmiineae</taxon>
        <taxon>Physalacriaceae</taxon>
        <taxon>Cylindrobasidium</taxon>
    </lineage>
</organism>
<dbReference type="Proteomes" id="UP000054007">
    <property type="component" value="Unassembled WGS sequence"/>
</dbReference>
<keyword evidence="5" id="KW-1185">Reference proteome</keyword>
<dbReference type="InterPro" id="IPR004136">
    <property type="entry name" value="NMO"/>
</dbReference>
<name>A0A0D7AS78_9AGAR</name>
<dbReference type="EMBL" id="KN881017">
    <property type="protein sequence ID" value="KIY61193.1"/>
    <property type="molecule type" value="Genomic_DNA"/>
</dbReference>
<keyword evidence="3" id="KW-0560">Oxidoreductase</keyword>
<evidence type="ECO:0000313" key="4">
    <source>
        <dbReference type="EMBL" id="KIY61193.1"/>
    </source>
</evidence>
<dbReference type="CDD" id="cd04730">
    <property type="entry name" value="NPD_like"/>
    <property type="match status" value="1"/>
</dbReference>
<proteinExistence type="predicted"/>
<dbReference type="PANTHER" id="PTHR32332:SF31">
    <property type="entry name" value="2-NITROPROPANE DIOXYGENASE FAMILY, PUTATIVE (AFU_ORTHOLOGUE AFUA_2G09850)-RELATED"/>
    <property type="match status" value="1"/>
</dbReference>
<evidence type="ECO:0000313" key="5">
    <source>
        <dbReference type="Proteomes" id="UP000054007"/>
    </source>
</evidence>